<dbReference type="PANTHER" id="PTHR43000">
    <property type="entry name" value="DTDP-D-GLUCOSE 4,6-DEHYDRATASE-RELATED"/>
    <property type="match status" value="1"/>
</dbReference>
<reference evidence="4" key="1">
    <citation type="submission" date="2016-10" db="EMBL/GenBank/DDBJ databases">
        <authorList>
            <person name="Varghese N."/>
            <person name="Submissions S."/>
        </authorList>
    </citation>
    <scope>NUCLEOTIDE SEQUENCE [LARGE SCALE GENOMIC DNA]</scope>
    <source>
        <strain evidence="4">DSM 21620</strain>
    </source>
</reference>
<evidence type="ECO:0000256" key="1">
    <source>
        <dbReference type="ARBA" id="ARBA00007637"/>
    </source>
</evidence>
<dbReference type="Pfam" id="PF01370">
    <property type="entry name" value="Epimerase"/>
    <property type="match status" value="1"/>
</dbReference>
<dbReference type="STRING" id="361279.SAMN05421663_10256"/>
<keyword evidence="4" id="KW-1185">Reference proteome</keyword>
<accession>A0A1G6KKY7</accession>
<dbReference type="OrthoDB" id="9811743at2"/>
<organism evidence="3 4">
    <name type="scientific">Terribacillus halophilus</name>
    <dbReference type="NCBI Taxonomy" id="361279"/>
    <lineage>
        <taxon>Bacteria</taxon>
        <taxon>Bacillati</taxon>
        <taxon>Bacillota</taxon>
        <taxon>Bacilli</taxon>
        <taxon>Bacillales</taxon>
        <taxon>Bacillaceae</taxon>
        <taxon>Terribacillus</taxon>
    </lineage>
</organism>
<sequence>MKVMVTGGAGFIGSHLVKKLVQEGHEAVVLDDLSAGDELDLPQGVKLYQFDVKSADAYRVVIEEMPDVIFHLAAQADVTKSILAPVQDADVNIGGTINMLEASRTSGVKRFIFASTSAVYGDIQKYIVKEEDVPAPISYYGLSKFSAEKYIQLFHQFYKLPYTILRYGNVYGPGQKPKGEGGVVAVFLEKLMRKEPIMIHGDGTQSRDFIFVEDIVSVNIAAMNQKESGIYHASTGTSNSILDLVECFRQLEPSLVHQFTTSRSGDITHSCLCNEKAINHLNWKPFINLSDGIRKTWYRS</sequence>
<dbReference type="Gene3D" id="3.90.25.10">
    <property type="entry name" value="UDP-galactose 4-epimerase, domain 1"/>
    <property type="match status" value="1"/>
</dbReference>
<protein>
    <submittedName>
        <fullName evidence="3">UDP-glucose 4-epimerase</fullName>
    </submittedName>
</protein>
<dbReference type="SUPFAM" id="SSF51735">
    <property type="entry name" value="NAD(P)-binding Rossmann-fold domains"/>
    <property type="match status" value="1"/>
</dbReference>
<comment type="similarity">
    <text evidence="1">Belongs to the NAD(P)-dependent epimerase/dehydratase family.</text>
</comment>
<dbReference type="InterPro" id="IPR001509">
    <property type="entry name" value="Epimerase_deHydtase"/>
</dbReference>
<evidence type="ECO:0000259" key="2">
    <source>
        <dbReference type="Pfam" id="PF01370"/>
    </source>
</evidence>
<feature type="domain" description="NAD-dependent epimerase/dehydratase" evidence="2">
    <location>
        <begin position="3"/>
        <end position="229"/>
    </location>
</feature>
<dbReference type="EMBL" id="FMZB01000002">
    <property type="protein sequence ID" value="SDC31762.1"/>
    <property type="molecule type" value="Genomic_DNA"/>
</dbReference>
<dbReference type="InterPro" id="IPR036291">
    <property type="entry name" value="NAD(P)-bd_dom_sf"/>
</dbReference>
<dbReference type="Proteomes" id="UP000198666">
    <property type="component" value="Unassembled WGS sequence"/>
</dbReference>
<evidence type="ECO:0000313" key="3">
    <source>
        <dbReference type="EMBL" id="SDC31762.1"/>
    </source>
</evidence>
<gene>
    <name evidence="3" type="ORF">SAMN05421663_10256</name>
</gene>
<evidence type="ECO:0000313" key="4">
    <source>
        <dbReference type="Proteomes" id="UP000198666"/>
    </source>
</evidence>
<dbReference type="Gene3D" id="3.40.50.720">
    <property type="entry name" value="NAD(P)-binding Rossmann-like Domain"/>
    <property type="match status" value="1"/>
</dbReference>
<proteinExistence type="inferred from homology"/>
<dbReference type="AlphaFoldDB" id="A0A1G6KKY7"/>
<name>A0A1G6KKY7_9BACI</name>